<gene>
    <name evidence="1" type="ORF">MLD38_036900</name>
</gene>
<organism evidence="1 2">
    <name type="scientific">Melastoma candidum</name>
    <dbReference type="NCBI Taxonomy" id="119954"/>
    <lineage>
        <taxon>Eukaryota</taxon>
        <taxon>Viridiplantae</taxon>
        <taxon>Streptophyta</taxon>
        <taxon>Embryophyta</taxon>
        <taxon>Tracheophyta</taxon>
        <taxon>Spermatophyta</taxon>
        <taxon>Magnoliopsida</taxon>
        <taxon>eudicotyledons</taxon>
        <taxon>Gunneridae</taxon>
        <taxon>Pentapetalae</taxon>
        <taxon>rosids</taxon>
        <taxon>malvids</taxon>
        <taxon>Myrtales</taxon>
        <taxon>Melastomataceae</taxon>
        <taxon>Melastomatoideae</taxon>
        <taxon>Melastomateae</taxon>
        <taxon>Melastoma</taxon>
    </lineage>
</organism>
<protein>
    <submittedName>
        <fullName evidence="1">Uncharacterized protein</fullName>
    </submittedName>
</protein>
<evidence type="ECO:0000313" key="2">
    <source>
        <dbReference type="Proteomes" id="UP001057402"/>
    </source>
</evidence>
<dbReference type="EMBL" id="CM042890">
    <property type="protein sequence ID" value="KAI4312044.1"/>
    <property type="molecule type" value="Genomic_DNA"/>
</dbReference>
<name>A0ACB9LLN2_9MYRT</name>
<proteinExistence type="predicted"/>
<sequence length="95" mass="10521">MHSRNPKFPFPLYQEEEDGDGKTSTYTTFEASHTLAFFILVAILLPFSLLLGPADGQAQICNGQGGNFTSNETYRKTLDSLLGLISPDKVRRPEV</sequence>
<evidence type="ECO:0000313" key="1">
    <source>
        <dbReference type="EMBL" id="KAI4312044.1"/>
    </source>
</evidence>
<reference evidence="2" key="1">
    <citation type="journal article" date="2023" name="Front. Plant Sci.">
        <title>Chromosomal-level genome assembly of Melastoma candidum provides insights into trichome evolution.</title>
        <authorList>
            <person name="Zhong Y."/>
            <person name="Wu W."/>
            <person name="Sun C."/>
            <person name="Zou P."/>
            <person name="Liu Y."/>
            <person name="Dai S."/>
            <person name="Zhou R."/>
        </authorList>
    </citation>
    <scope>NUCLEOTIDE SEQUENCE [LARGE SCALE GENOMIC DNA]</scope>
</reference>
<dbReference type="Proteomes" id="UP001057402">
    <property type="component" value="Chromosome 11"/>
</dbReference>
<accession>A0ACB9LLN2</accession>
<keyword evidence="2" id="KW-1185">Reference proteome</keyword>
<comment type="caution">
    <text evidence="1">The sequence shown here is derived from an EMBL/GenBank/DDBJ whole genome shotgun (WGS) entry which is preliminary data.</text>
</comment>